<dbReference type="Pfam" id="PF00403">
    <property type="entry name" value="HMA"/>
    <property type="match status" value="1"/>
</dbReference>
<dbReference type="InterPro" id="IPR017969">
    <property type="entry name" value="Heavy-metal-associated_CS"/>
</dbReference>
<keyword evidence="4" id="KW-1185">Reference proteome</keyword>
<dbReference type="Proteomes" id="UP000055136">
    <property type="component" value="Chromosome"/>
</dbReference>
<proteinExistence type="predicted"/>
<sequence length="85" mass="8562">MQTEHLKIAGMSCGGCTGKVTDALKAVPGVGEINVSLSAGEATVQYDERLTSPEQLNAAVQEAGYAVDTAGTAKEPKGKGGCCCS</sequence>
<reference evidence="3" key="1">
    <citation type="submission" date="2015-10" db="EMBL/GenBank/DDBJ databases">
        <title>Description of Candidatus Tenderia electrophaga gen. nov, sp. nov., an Uncultivated Electroautotroph from a Biocathode Enrichment.</title>
        <authorList>
            <person name="Eddie B.J."/>
            <person name="Malanoski A.P."/>
            <person name="Wang Z."/>
            <person name="Hall R.J."/>
            <person name="Oh S.D."/>
            <person name="Heiner C."/>
            <person name="Lin B."/>
            <person name="Strycharz-Glaven S.M."/>
        </authorList>
    </citation>
    <scope>NUCLEOTIDE SEQUENCE [LARGE SCALE GENOMIC DNA]</scope>
    <source>
        <strain evidence="3">NRL1</strain>
    </source>
</reference>
<keyword evidence="1" id="KW-0479">Metal-binding</keyword>
<evidence type="ECO:0000256" key="1">
    <source>
        <dbReference type="ARBA" id="ARBA00022723"/>
    </source>
</evidence>
<dbReference type="CDD" id="cd00371">
    <property type="entry name" value="HMA"/>
    <property type="match status" value="1"/>
</dbReference>
<gene>
    <name evidence="3" type="ORF">Tel_03520</name>
</gene>
<dbReference type="KEGG" id="tee:Tel_03520"/>
<dbReference type="STRING" id="1748243.Tel_03520"/>
<evidence type="ECO:0000313" key="3">
    <source>
        <dbReference type="EMBL" id="ALP52285.1"/>
    </source>
</evidence>
<dbReference type="PRINTS" id="PR00946">
    <property type="entry name" value="HGSCAVENGER"/>
</dbReference>
<organism evidence="3 4">
    <name type="scientific">Candidatus Tenderia electrophaga</name>
    <dbReference type="NCBI Taxonomy" id="1748243"/>
    <lineage>
        <taxon>Bacteria</taxon>
        <taxon>Pseudomonadati</taxon>
        <taxon>Pseudomonadota</taxon>
        <taxon>Gammaproteobacteria</taxon>
        <taxon>Candidatus Tenderiales</taxon>
        <taxon>Candidatus Tenderiaceae</taxon>
        <taxon>Candidatus Tenderia</taxon>
    </lineage>
</organism>
<dbReference type="PROSITE" id="PS01047">
    <property type="entry name" value="HMA_1"/>
    <property type="match status" value="1"/>
</dbReference>
<dbReference type="SUPFAM" id="SSF55008">
    <property type="entry name" value="HMA, heavy metal-associated domain"/>
    <property type="match status" value="1"/>
</dbReference>
<dbReference type="EMBL" id="CP013099">
    <property type="protein sequence ID" value="ALP52285.1"/>
    <property type="molecule type" value="Genomic_DNA"/>
</dbReference>
<dbReference type="PROSITE" id="PS50846">
    <property type="entry name" value="HMA_2"/>
    <property type="match status" value="1"/>
</dbReference>
<dbReference type="FunFam" id="3.30.70.100:FF:000001">
    <property type="entry name" value="ATPase copper transporting beta"/>
    <property type="match status" value="1"/>
</dbReference>
<protein>
    <recommendedName>
        <fullName evidence="2">HMA domain-containing protein</fullName>
    </recommendedName>
</protein>
<dbReference type="InterPro" id="IPR001802">
    <property type="entry name" value="MerP/CopZ"/>
</dbReference>
<dbReference type="PANTHER" id="PTHR46594">
    <property type="entry name" value="P-TYPE CATION-TRANSPORTING ATPASE"/>
    <property type="match status" value="1"/>
</dbReference>
<feature type="domain" description="HMA" evidence="2">
    <location>
        <begin position="2"/>
        <end position="68"/>
    </location>
</feature>
<dbReference type="PANTHER" id="PTHR46594:SF4">
    <property type="entry name" value="P-TYPE CATION-TRANSPORTING ATPASE"/>
    <property type="match status" value="1"/>
</dbReference>
<name>A0A0S2TAZ6_9GAMM</name>
<evidence type="ECO:0000259" key="2">
    <source>
        <dbReference type="PROSITE" id="PS50846"/>
    </source>
</evidence>
<dbReference type="GO" id="GO:0046872">
    <property type="term" value="F:metal ion binding"/>
    <property type="evidence" value="ECO:0007669"/>
    <property type="project" value="UniProtKB-KW"/>
</dbReference>
<evidence type="ECO:0000313" key="4">
    <source>
        <dbReference type="Proteomes" id="UP000055136"/>
    </source>
</evidence>
<dbReference type="Gene3D" id="3.30.70.100">
    <property type="match status" value="1"/>
</dbReference>
<dbReference type="InterPro" id="IPR036163">
    <property type="entry name" value="HMA_dom_sf"/>
</dbReference>
<dbReference type="AlphaFoldDB" id="A0A0S2TAZ6"/>
<dbReference type="InterPro" id="IPR006121">
    <property type="entry name" value="HMA_dom"/>
</dbReference>
<accession>A0A0S2TAZ6</accession>